<evidence type="ECO:0000256" key="4">
    <source>
        <dbReference type="ARBA" id="ARBA00022723"/>
    </source>
</evidence>
<dbReference type="STRING" id="1073327.SAMN04488108_1264"/>
<dbReference type="GO" id="GO:0004038">
    <property type="term" value="F:allantoinase activity"/>
    <property type="evidence" value="ECO:0007669"/>
    <property type="project" value="TreeGrafter"/>
</dbReference>
<dbReference type="Pfam" id="PF01979">
    <property type="entry name" value="Amidohydro_1"/>
    <property type="match status" value="1"/>
</dbReference>
<evidence type="ECO:0000256" key="5">
    <source>
        <dbReference type="ARBA" id="ARBA00022801"/>
    </source>
</evidence>
<keyword evidence="5" id="KW-0378">Hydrolase</keyword>
<feature type="domain" description="Amidohydrolase-related" evidence="6">
    <location>
        <begin position="53"/>
        <end position="427"/>
    </location>
</feature>
<dbReference type="NCBIfam" id="NF006688">
    <property type="entry name" value="PRK09236.1"/>
    <property type="match status" value="1"/>
</dbReference>
<evidence type="ECO:0000313" key="8">
    <source>
        <dbReference type="Proteomes" id="UP000184609"/>
    </source>
</evidence>
<dbReference type="Gene3D" id="3.20.20.140">
    <property type="entry name" value="Metal-dependent hydrolases"/>
    <property type="match status" value="1"/>
</dbReference>
<dbReference type="PANTHER" id="PTHR43668">
    <property type="entry name" value="ALLANTOINASE"/>
    <property type="match status" value="1"/>
</dbReference>
<name>A0A1M7Z8X6_9BACT</name>
<dbReference type="InterPro" id="IPR006680">
    <property type="entry name" value="Amidohydro-rel"/>
</dbReference>
<evidence type="ECO:0000256" key="1">
    <source>
        <dbReference type="ARBA" id="ARBA00001947"/>
    </source>
</evidence>
<dbReference type="AlphaFoldDB" id="A0A1M7Z8X6"/>
<comment type="cofactor">
    <cofactor evidence="1">
        <name>Zn(2+)</name>
        <dbReference type="ChEBI" id="CHEBI:29105"/>
    </cofactor>
</comment>
<dbReference type="SUPFAM" id="SSF51556">
    <property type="entry name" value="Metallo-dependent hydrolases"/>
    <property type="match status" value="1"/>
</dbReference>
<dbReference type="InterPro" id="IPR032466">
    <property type="entry name" value="Metal_Hydrolase"/>
</dbReference>
<dbReference type="EMBL" id="FRXN01000002">
    <property type="protein sequence ID" value="SHO61324.1"/>
    <property type="molecule type" value="Genomic_DNA"/>
</dbReference>
<dbReference type="PROSITE" id="PS00483">
    <property type="entry name" value="DIHYDROOROTASE_2"/>
    <property type="match status" value="1"/>
</dbReference>
<proteinExistence type="inferred from homology"/>
<dbReference type="InterPro" id="IPR011059">
    <property type="entry name" value="Metal-dep_hydrolase_composite"/>
</dbReference>
<evidence type="ECO:0000256" key="3">
    <source>
        <dbReference type="ARBA" id="ARBA00010286"/>
    </source>
</evidence>
<dbReference type="InterPro" id="IPR050138">
    <property type="entry name" value="DHOase/Allantoinase_Hydrolase"/>
</dbReference>
<dbReference type="InterPro" id="IPR002195">
    <property type="entry name" value="Dihydroorotase_CS"/>
</dbReference>
<dbReference type="SUPFAM" id="SSF51338">
    <property type="entry name" value="Composite domain of metallo-dependent hydrolases"/>
    <property type="match status" value="1"/>
</dbReference>
<protein>
    <submittedName>
        <fullName evidence="7">Dihydroorotase</fullName>
    </submittedName>
</protein>
<dbReference type="Gene3D" id="2.30.40.10">
    <property type="entry name" value="Urease, subunit C, domain 1"/>
    <property type="match status" value="1"/>
</dbReference>
<sequence length="447" mass="49902">MMKSILITGANIVNEGRIFRGDVLVEDGRIAKIGENLAGTAADKTIKAEGKHLLPGVIDDQVHFREPGLTHKGEIYTEAKAGVAGGTTSFMEMPNTVPQAVTIPLLEEKYARAKEVSLANYSFFFGATNNNLEEILKVDPKNVCGIKVFQGSSTGNMLVDNLEVLEGIFKECKMLIAIHSENDNIIKANLESFKEIYGDDIPVKYHPKIRSEEACYDASSRAVAMAKKYGTRLHILHISTAKELELFDNTIPLEEKNVTAEACIHHMWFSEKDYDTKGTLIKWNPAVKTEKDRDGIFNGVLSDKIDVIATDHAPHTLEEKDQVYTKAPSGGPLIQHSLVAMLDFYHQGKISLEKIVEKMSHNVAKLFRIEERGYIREGYHADLVLVDLNDPWTVSKENILAKCGWSPFEGHTFQSKVSHTIVSGHLVFENGQFDESKKGERLNFITK</sequence>
<evidence type="ECO:0000256" key="2">
    <source>
        <dbReference type="ARBA" id="ARBA00002368"/>
    </source>
</evidence>
<evidence type="ECO:0000313" key="7">
    <source>
        <dbReference type="EMBL" id="SHO61324.1"/>
    </source>
</evidence>
<dbReference type="Proteomes" id="UP000184609">
    <property type="component" value="Unassembled WGS sequence"/>
</dbReference>
<dbReference type="CDD" id="cd01318">
    <property type="entry name" value="DHOase_IIb"/>
    <property type="match status" value="1"/>
</dbReference>
<dbReference type="NCBIfam" id="TIGR00857">
    <property type="entry name" value="pyrC_multi"/>
    <property type="match status" value="1"/>
</dbReference>
<gene>
    <name evidence="7" type="ORF">SAMN04488108_1264</name>
</gene>
<dbReference type="GO" id="GO:0006145">
    <property type="term" value="P:purine nucleobase catabolic process"/>
    <property type="evidence" value="ECO:0007669"/>
    <property type="project" value="TreeGrafter"/>
</dbReference>
<comment type="similarity">
    <text evidence="3">Belongs to the metallo-dependent hydrolases superfamily. DHOase family. Class I DHOase subfamily.</text>
</comment>
<dbReference type="PANTHER" id="PTHR43668:SF4">
    <property type="entry name" value="ALLANTOINASE"/>
    <property type="match status" value="1"/>
</dbReference>
<keyword evidence="8" id="KW-1185">Reference proteome</keyword>
<comment type="function">
    <text evidence="2">Catalyzes the reversible cyclization of carbamoyl aspartate to dihydroorotate.</text>
</comment>
<reference evidence="8" key="1">
    <citation type="submission" date="2016-12" db="EMBL/GenBank/DDBJ databases">
        <authorList>
            <person name="Varghese N."/>
            <person name="Submissions S."/>
        </authorList>
    </citation>
    <scope>NUCLEOTIDE SEQUENCE [LARGE SCALE GENOMIC DNA]</scope>
    <source>
        <strain evidence="8">DSM 25035</strain>
    </source>
</reference>
<accession>A0A1M7Z8X6</accession>
<evidence type="ECO:0000259" key="6">
    <source>
        <dbReference type="Pfam" id="PF01979"/>
    </source>
</evidence>
<dbReference type="GO" id="GO:0046872">
    <property type="term" value="F:metal ion binding"/>
    <property type="evidence" value="ECO:0007669"/>
    <property type="project" value="UniProtKB-KW"/>
</dbReference>
<dbReference type="GO" id="GO:0005737">
    <property type="term" value="C:cytoplasm"/>
    <property type="evidence" value="ECO:0007669"/>
    <property type="project" value="TreeGrafter"/>
</dbReference>
<organism evidence="7 8">
    <name type="scientific">Algoriphagus zhangzhouensis</name>
    <dbReference type="NCBI Taxonomy" id="1073327"/>
    <lineage>
        <taxon>Bacteria</taxon>
        <taxon>Pseudomonadati</taxon>
        <taxon>Bacteroidota</taxon>
        <taxon>Cytophagia</taxon>
        <taxon>Cytophagales</taxon>
        <taxon>Cyclobacteriaceae</taxon>
        <taxon>Algoriphagus</taxon>
    </lineage>
</organism>
<keyword evidence="4" id="KW-0479">Metal-binding</keyword>